<keyword evidence="4" id="KW-0560">Oxidoreductase</keyword>
<dbReference type="SUPFAM" id="SSF51905">
    <property type="entry name" value="FAD/NAD(P)-binding domain"/>
    <property type="match status" value="1"/>
</dbReference>
<dbReference type="InterPro" id="IPR027477">
    <property type="entry name" value="Succ_DH/fumarate_Rdtase_cat_sf"/>
</dbReference>
<evidence type="ECO:0000256" key="4">
    <source>
        <dbReference type="ARBA" id="ARBA00023002"/>
    </source>
</evidence>
<evidence type="ECO:0000256" key="3">
    <source>
        <dbReference type="ARBA" id="ARBA00022827"/>
    </source>
</evidence>
<comment type="caution">
    <text evidence="6">The sequence shown here is derived from an EMBL/GenBank/DDBJ whole genome shotgun (WGS) entry which is preliminary data.</text>
</comment>
<proteinExistence type="predicted"/>
<dbReference type="EMBL" id="JAZHOF010000001">
    <property type="protein sequence ID" value="MEJ8570028.1"/>
    <property type="molecule type" value="Genomic_DNA"/>
</dbReference>
<sequence length="460" mass="47976">MSGEVPASADVIVVGCGAAGLSAAIEAADLGADVLVLESQPAPAGSTRLSAGYAVFCETDLQPGPANELYEDLLHAHHGDHDEALALKYVEAAPSAYRRLVDLGVTFAGTFQFAHMRRPWAHEIESVDLHGGAELGLRLERAARERGIRILTSVRARRLICDESGRVVGVNVERTGGAPEIGASTGVVLASGGFTRNTRLIGNYGAPGTESILPITGAGSLGDGLVMALARGADTAYMAAGVAPTGPADPRTGKGAMLIYSGAVILNRSGRRFCDESGLYNDISWAGLKQPGTQIFQIYDAAIRQAHRDTMLGRTLKGYDEFQAGSLTELMHLLEADSGLDADAALESIERYNGHVDAGVDPDFGRNHLVGHSGTPRKIAAPPYYGIVTVPGTTHFNGGLKIDPEMRVIDVFGHPIAGLFAAGEVTGGFHGRGYLSGTHVGMALIFGQLAGRNVCGAGSP</sequence>
<keyword evidence="2" id="KW-0285">Flavoprotein</keyword>
<feature type="domain" description="FAD-dependent oxidoreductase 2 FAD-binding" evidence="5">
    <location>
        <begin position="10"/>
        <end position="438"/>
    </location>
</feature>
<dbReference type="RefSeq" id="WP_340327769.1">
    <property type="nucleotide sequence ID" value="NZ_JAZHOF010000001.1"/>
</dbReference>
<evidence type="ECO:0000256" key="1">
    <source>
        <dbReference type="ARBA" id="ARBA00001974"/>
    </source>
</evidence>
<organism evidence="6 7">
    <name type="scientific">Microbaculum marinum</name>
    <dbReference type="NCBI Taxonomy" id="1764581"/>
    <lineage>
        <taxon>Bacteria</taxon>
        <taxon>Pseudomonadati</taxon>
        <taxon>Pseudomonadota</taxon>
        <taxon>Alphaproteobacteria</taxon>
        <taxon>Hyphomicrobiales</taxon>
        <taxon>Tepidamorphaceae</taxon>
        <taxon>Microbaculum</taxon>
    </lineage>
</organism>
<keyword evidence="3" id="KW-0274">FAD</keyword>
<evidence type="ECO:0000313" key="6">
    <source>
        <dbReference type="EMBL" id="MEJ8570028.1"/>
    </source>
</evidence>
<dbReference type="PRINTS" id="PR00411">
    <property type="entry name" value="PNDRDTASEI"/>
</dbReference>
<dbReference type="Pfam" id="PF00890">
    <property type="entry name" value="FAD_binding_2"/>
    <property type="match status" value="1"/>
</dbReference>
<dbReference type="InterPro" id="IPR036188">
    <property type="entry name" value="FAD/NAD-bd_sf"/>
</dbReference>
<evidence type="ECO:0000256" key="2">
    <source>
        <dbReference type="ARBA" id="ARBA00022630"/>
    </source>
</evidence>
<reference evidence="6 7" key="1">
    <citation type="submission" date="2024-02" db="EMBL/GenBank/DDBJ databases">
        <title>Genome analysis and characterization of Microbaculum marinisediminis sp. nov., isolated from marine sediment.</title>
        <authorList>
            <person name="Du Z.-J."/>
            <person name="Ye Y.-Q."/>
            <person name="Zhang Z.-R."/>
            <person name="Yuan S.-M."/>
            <person name="Zhang X.-Y."/>
        </authorList>
    </citation>
    <scope>NUCLEOTIDE SEQUENCE [LARGE SCALE GENOMIC DNA]</scope>
    <source>
        <strain evidence="6 7">SDUM1044001</strain>
    </source>
</reference>
<protein>
    <submittedName>
        <fullName evidence="6">FAD-dependent oxidoreductase</fullName>
    </submittedName>
</protein>
<dbReference type="PANTHER" id="PTHR43400">
    <property type="entry name" value="FUMARATE REDUCTASE"/>
    <property type="match status" value="1"/>
</dbReference>
<dbReference type="GO" id="GO:0008202">
    <property type="term" value="P:steroid metabolic process"/>
    <property type="evidence" value="ECO:0007669"/>
    <property type="project" value="UniProtKB-ARBA"/>
</dbReference>
<dbReference type="PRINTS" id="PR00368">
    <property type="entry name" value="FADPNR"/>
</dbReference>
<accession>A0AAW9RM79</accession>
<gene>
    <name evidence="6" type="ORF">V3328_00980</name>
</gene>
<dbReference type="InterPro" id="IPR003953">
    <property type="entry name" value="FAD-dep_OxRdtase_2_FAD-bd"/>
</dbReference>
<dbReference type="PANTHER" id="PTHR43400:SF10">
    <property type="entry name" value="3-OXOSTEROID 1-DEHYDROGENASE"/>
    <property type="match status" value="1"/>
</dbReference>
<evidence type="ECO:0000259" key="5">
    <source>
        <dbReference type="Pfam" id="PF00890"/>
    </source>
</evidence>
<keyword evidence="7" id="KW-1185">Reference proteome</keyword>
<dbReference type="GO" id="GO:0016491">
    <property type="term" value="F:oxidoreductase activity"/>
    <property type="evidence" value="ECO:0007669"/>
    <property type="project" value="UniProtKB-KW"/>
</dbReference>
<dbReference type="AlphaFoldDB" id="A0AAW9RM79"/>
<comment type="cofactor">
    <cofactor evidence="1">
        <name>FAD</name>
        <dbReference type="ChEBI" id="CHEBI:57692"/>
    </cofactor>
</comment>
<dbReference type="Gene3D" id="3.90.700.10">
    <property type="entry name" value="Succinate dehydrogenase/fumarate reductase flavoprotein, catalytic domain"/>
    <property type="match status" value="1"/>
</dbReference>
<evidence type="ECO:0000313" key="7">
    <source>
        <dbReference type="Proteomes" id="UP001378188"/>
    </source>
</evidence>
<dbReference type="Gene3D" id="3.50.50.60">
    <property type="entry name" value="FAD/NAD(P)-binding domain"/>
    <property type="match status" value="1"/>
</dbReference>
<name>A0AAW9RM79_9HYPH</name>
<dbReference type="Proteomes" id="UP001378188">
    <property type="component" value="Unassembled WGS sequence"/>
</dbReference>
<dbReference type="InterPro" id="IPR050315">
    <property type="entry name" value="FAD-oxidoreductase_2"/>
</dbReference>
<dbReference type="SUPFAM" id="SSF56425">
    <property type="entry name" value="Succinate dehydrogenase/fumarate reductase flavoprotein, catalytic domain"/>
    <property type="match status" value="1"/>
</dbReference>